<reference evidence="1 2" key="2">
    <citation type="journal article" date="2022" name="Mol. Ecol. Resour.">
        <title>The genomes of chicory, endive, great burdock and yacon provide insights into Asteraceae paleo-polyploidization history and plant inulin production.</title>
        <authorList>
            <person name="Fan W."/>
            <person name="Wang S."/>
            <person name="Wang H."/>
            <person name="Wang A."/>
            <person name="Jiang F."/>
            <person name="Liu H."/>
            <person name="Zhao H."/>
            <person name="Xu D."/>
            <person name="Zhang Y."/>
        </authorList>
    </citation>
    <scope>NUCLEOTIDE SEQUENCE [LARGE SCALE GENOMIC DNA]</scope>
    <source>
        <strain evidence="2">cv. Yunnan</strain>
        <tissue evidence="1">Leaves</tissue>
    </source>
</reference>
<protein>
    <submittedName>
        <fullName evidence="1">Uncharacterized protein</fullName>
    </submittedName>
</protein>
<proteinExistence type="predicted"/>
<reference evidence="2" key="1">
    <citation type="journal article" date="2022" name="Mol. Ecol. Resour.">
        <title>The genomes of chicory, endive, great burdock and yacon provide insights into Asteraceae palaeo-polyploidization history and plant inulin production.</title>
        <authorList>
            <person name="Fan W."/>
            <person name="Wang S."/>
            <person name="Wang H."/>
            <person name="Wang A."/>
            <person name="Jiang F."/>
            <person name="Liu H."/>
            <person name="Zhao H."/>
            <person name="Xu D."/>
            <person name="Zhang Y."/>
        </authorList>
    </citation>
    <scope>NUCLEOTIDE SEQUENCE [LARGE SCALE GENOMIC DNA]</scope>
    <source>
        <strain evidence="2">cv. Yunnan</strain>
    </source>
</reference>
<gene>
    <name evidence="1" type="ORF">L1987_79324</name>
</gene>
<dbReference type="EMBL" id="CM042043">
    <property type="protein sequence ID" value="KAI3696312.1"/>
    <property type="molecule type" value="Genomic_DNA"/>
</dbReference>
<comment type="caution">
    <text evidence="1">The sequence shown here is derived from an EMBL/GenBank/DDBJ whole genome shotgun (WGS) entry which is preliminary data.</text>
</comment>
<dbReference type="Proteomes" id="UP001056120">
    <property type="component" value="Linkage Group LG26"/>
</dbReference>
<keyword evidence="2" id="KW-1185">Reference proteome</keyword>
<evidence type="ECO:0000313" key="2">
    <source>
        <dbReference type="Proteomes" id="UP001056120"/>
    </source>
</evidence>
<accession>A0ACB8ZFG1</accession>
<name>A0ACB8ZFG1_9ASTR</name>
<sequence>MELLGTETRRIHDTSPMEFSSYEDIFRKAATGMMTKKDSPFFTPLNNLLLTNKIRHTERDRVSNSDQP</sequence>
<evidence type="ECO:0000313" key="1">
    <source>
        <dbReference type="EMBL" id="KAI3696312.1"/>
    </source>
</evidence>
<organism evidence="1 2">
    <name type="scientific">Smallanthus sonchifolius</name>
    <dbReference type="NCBI Taxonomy" id="185202"/>
    <lineage>
        <taxon>Eukaryota</taxon>
        <taxon>Viridiplantae</taxon>
        <taxon>Streptophyta</taxon>
        <taxon>Embryophyta</taxon>
        <taxon>Tracheophyta</taxon>
        <taxon>Spermatophyta</taxon>
        <taxon>Magnoliopsida</taxon>
        <taxon>eudicotyledons</taxon>
        <taxon>Gunneridae</taxon>
        <taxon>Pentapetalae</taxon>
        <taxon>asterids</taxon>
        <taxon>campanulids</taxon>
        <taxon>Asterales</taxon>
        <taxon>Asteraceae</taxon>
        <taxon>Asteroideae</taxon>
        <taxon>Heliantheae alliance</taxon>
        <taxon>Millerieae</taxon>
        <taxon>Smallanthus</taxon>
    </lineage>
</organism>